<dbReference type="SUPFAM" id="SSF52172">
    <property type="entry name" value="CheY-like"/>
    <property type="match status" value="1"/>
</dbReference>
<dbReference type="Gene3D" id="3.30.565.10">
    <property type="entry name" value="Histidine kinase-like ATPase, C-terminal domain"/>
    <property type="match status" value="1"/>
</dbReference>
<protein>
    <submittedName>
        <fullName evidence="2">Serine phosphatase RsbU, regulator of sigma subunit</fullName>
    </submittedName>
</protein>
<sequence length="582" mass="65608">MIEPIQEVIQEMPSPPIQRGKALVVDDDITNRFVLNEFLSTSGYEVIEAENGKQAIECYIDQRPDIIFMDIMMPVMDGLEASRQIKSISNMKFVPIIFLTAMTDSDTITRCTDAGGDDFLSKPINIIQLQAKIHSMERIRDVHREISALHKEIYHEQQIAEHIFTYVITKGNAKLDHIYTLLRPAGLFSGDMLLIDFTPSRDIHILLADFTGHGLSSALGALPVSEVFHAMSAKGYGVDEILSNINKKLHHLLPTNMFMAAQYIILSHNLEYITVCNCGMPNVLLLDKQANTIKARIPSRAIPLGIDPDFDFSKIREHCDITHGDRVILSSDGIIEATNSHGEQFGEKRFEQTLLAPQNEDGRSSFRKLENVFDSFCQGGLHTDDISLVEIPCIPENIPQWNTQQILETKTFSKSDYDTDISSEINLLFNGYCLKNVDPVPLVINHINQLTNNNTPHQDLFVILSELYTNALDHGVLKLDSTLKSSTNGFEKYFSERTMRLNELNEGHVRLTLQIRLHDTGGQFNIVFEDSGSGFNYRDFIGGTTYGSSFSGRGIYLVRQLCSSLVYFDPGNRVEAVYQWNC</sequence>
<dbReference type="Pfam" id="PF00072">
    <property type="entry name" value="Response_reg"/>
    <property type="match status" value="1"/>
</dbReference>
<feature type="domain" description="Response regulatory" evidence="1">
    <location>
        <begin position="21"/>
        <end position="137"/>
    </location>
</feature>
<dbReference type="InterPro" id="IPR011006">
    <property type="entry name" value="CheY-like_superfamily"/>
</dbReference>
<dbReference type="SMART" id="SM00448">
    <property type="entry name" value="REC"/>
    <property type="match status" value="1"/>
</dbReference>
<dbReference type="CDD" id="cd16936">
    <property type="entry name" value="HATPase_RsbW-like"/>
    <property type="match status" value="1"/>
</dbReference>
<accession>A0A3B1BP16</accession>
<dbReference type="Pfam" id="PF07228">
    <property type="entry name" value="SpoIIE"/>
    <property type="match status" value="1"/>
</dbReference>
<dbReference type="GO" id="GO:0000160">
    <property type="term" value="P:phosphorelay signal transduction system"/>
    <property type="evidence" value="ECO:0007669"/>
    <property type="project" value="InterPro"/>
</dbReference>
<proteinExistence type="predicted"/>
<dbReference type="InterPro" id="IPR036890">
    <property type="entry name" value="HATPase_C_sf"/>
</dbReference>
<dbReference type="PANTHER" id="PTHR43228">
    <property type="entry name" value="TWO-COMPONENT RESPONSE REGULATOR"/>
    <property type="match status" value="1"/>
</dbReference>
<dbReference type="PROSITE" id="PS50110">
    <property type="entry name" value="RESPONSE_REGULATORY"/>
    <property type="match status" value="1"/>
</dbReference>
<dbReference type="SUPFAM" id="SSF55874">
    <property type="entry name" value="ATPase domain of HSP90 chaperone/DNA topoisomerase II/histidine kinase"/>
    <property type="match status" value="1"/>
</dbReference>
<dbReference type="InterPro" id="IPR001789">
    <property type="entry name" value="Sig_transdc_resp-reg_receiver"/>
</dbReference>
<dbReference type="InterPro" id="IPR001932">
    <property type="entry name" value="PPM-type_phosphatase-like_dom"/>
</dbReference>
<dbReference type="InterPro" id="IPR036457">
    <property type="entry name" value="PPM-type-like_dom_sf"/>
</dbReference>
<organism evidence="2">
    <name type="scientific">hydrothermal vent metagenome</name>
    <dbReference type="NCBI Taxonomy" id="652676"/>
    <lineage>
        <taxon>unclassified sequences</taxon>
        <taxon>metagenomes</taxon>
        <taxon>ecological metagenomes</taxon>
    </lineage>
</organism>
<evidence type="ECO:0000259" key="1">
    <source>
        <dbReference type="PROSITE" id="PS50110"/>
    </source>
</evidence>
<gene>
    <name evidence="2" type="ORF">MNBD_GAMMA24-399</name>
</gene>
<evidence type="ECO:0000313" key="2">
    <source>
        <dbReference type="EMBL" id="VAX13923.1"/>
    </source>
</evidence>
<dbReference type="InterPro" id="IPR052048">
    <property type="entry name" value="ST_Response_Regulator"/>
</dbReference>
<reference evidence="2" key="1">
    <citation type="submission" date="2018-06" db="EMBL/GenBank/DDBJ databases">
        <authorList>
            <person name="Zhirakovskaya E."/>
        </authorList>
    </citation>
    <scope>NUCLEOTIDE SEQUENCE</scope>
</reference>
<name>A0A3B1BP16_9ZZZZ</name>
<dbReference type="EMBL" id="UOFZ01000145">
    <property type="protein sequence ID" value="VAX13923.1"/>
    <property type="molecule type" value="Genomic_DNA"/>
</dbReference>
<dbReference type="SMART" id="SM00331">
    <property type="entry name" value="PP2C_SIG"/>
    <property type="match status" value="1"/>
</dbReference>
<dbReference type="Gene3D" id="3.60.40.10">
    <property type="entry name" value="PPM-type phosphatase domain"/>
    <property type="match status" value="1"/>
</dbReference>
<dbReference type="Gene3D" id="3.40.50.2300">
    <property type="match status" value="1"/>
</dbReference>
<dbReference type="PANTHER" id="PTHR43228:SF1">
    <property type="entry name" value="TWO-COMPONENT RESPONSE REGULATOR ARR22"/>
    <property type="match status" value="1"/>
</dbReference>
<dbReference type="AlphaFoldDB" id="A0A3B1BP16"/>
<dbReference type="CDD" id="cd17546">
    <property type="entry name" value="REC_hyHK_CKI1_RcsC-like"/>
    <property type="match status" value="1"/>
</dbReference>